<dbReference type="SMART" id="SM00228">
    <property type="entry name" value="PDZ"/>
    <property type="match status" value="1"/>
</dbReference>
<dbReference type="GO" id="GO:0004175">
    <property type="term" value="F:endopeptidase activity"/>
    <property type="evidence" value="ECO:0007669"/>
    <property type="project" value="TreeGrafter"/>
</dbReference>
<dbReference type="InterPro" id="IPR004447">
    <property type="entry name" value="Peptidase_S41A"/>
</dbReference>
<keyword evidence="3 5" id="KW-0378">Hydrolase</keyword>
<dbReference type="InterPro" id="IPR001478">
    <property type="entry name" value="PDZ"/>
</dbReference>
<keyword evidence="4 5" id="KW-0720">Serine protease</keyword>
<reference evidence="8" key="2">
    <citation type="journal article" date="2021" name="PeerJ">
        <title>Extensive microbial diversity within the chicken gut microbiome revealed by metagenomics and culture.</title>
        <authorList>
            <person name="Gilroy R."/>
            <person name="Ravi A."/>
            <person name="Getino M."/>
            <person name="Pursley I."/>
            <person name="Horton D.L."/>
            <person name="Alikhan N.F."/>
            <person name="Baker D."/>
            <person name="Gharbi K."/>
            <person name="Hall N."/>
            <person name="Watson M."/>
            <person name="Adriaenssens E.M."/>
            <person name="Foster-Nyarko E."/>
            <person name="Jarju S."/>
            <person name="Secka A."/>
            <person name="Antonio M."/>
            <person name="Oren A."/>
            <person name="Chaudhuri R.R."/>
            <person name="La Ragione R."/>
            <person name="Hildebrand F."/>
            <person name="Pallen M.J."/>
        </authorList>
    </citation>
    <scope>NUCLEOTIDE SEQUENCE</scope>
    <source>
        <strain evidence="8">ChiHcec3-11533</strain>
    </source>
</reference>
<dbReference type="Gene3D" id="3.90.226.10">
    <property type="entry name" value="2-enoyl-CoA Hydratase, Chain A, domain 1"/>
    <property type="match status" value="1"/>
</dbReference>
<dbReference type="GO" id="GO:0008236">
    <property type="term" value="F:serine-type peptidase activity"/>
    <property type="evidence" value="ECO:0007669"/>
    <property type="project" value="UniProtKB-KW"/>
</dbReference>
<feature type="chain" id="PRO_5039043915" evidence="6">
    <location>
        <begin position="22"/>
        <end position="402"/>
    </location>
</feature>
<keyword evidence="2 5" id="KW-0645">Protease</keyword>
<evidence type="ECO:0000313" key="8">
    <source>
        <dbReference type="EMBL" id="HIU33338.1"/>
    </source>
</evidence>
<accession>A0A9D1I9X1</accession>
<gene>
    <name evidence="8" type="ORF">IAB02_02120</name>
</gene>
<evidence type="ECO:0000259" key="7">
    <source>
        <dbReference type="PROSITE" id="PS50106"/>
    </source>
</evidence>
<feature type="signal peptide" evidence="6">
    <location>
        <begin position="1"/>
        <end position="21"/>
    </location>
</feature>
<feature type="domain" description="PDZ" evidence="7">
    <location>
        <begin position="89"/>
        <end position="165"/>
    </location>
</feature>
<name>A0A9D1I9X1_9FIRM</name>
<evidence type="ECO:0000256" key="3">
    <source>
        <dbReference type="ARBA" id="ARBA00022801"/>
    </source>
</evidence>
<dbReference type="Pfam" id="PF22694">
    <property type="entry name" value="CtpB_N-like"/>
    <property type="match status" value="1"/>
</dbReference>
<organism evidence="8 9">
    <name type="scientific">Candidatus Pullichristensenella excrementigallinarum</name>
    <dbReference type="NCBI Taxonomy" id="2840907"/>
    <lineage>
        <taxon>Bacteria</taxon>
        <taxon>Bacillati</taxon>
        <taxon>Bacillota</taxon>
        <taxon>Clostridia</taxon>
        <taxon>Candidatus Pullichristensenella</taxon>
    </lineage>
</organism>
<comment type="caution">
    <text evidence="8">The sequence shown here is derived from an EMBL/GenBank/DDBJ whole genome shotgun (WGS) entry which is preliminary data.</text>
</comment>
<dbReference type="EMBL" id="DVMU01000049">
    <property type="protein sequence ID" value="HIU33338.1"/>
    <property type="molecule type" value="Genomic_DNA"/>
</dbReference>
<dbReference type="GO" id="GO:0030288">
    <property type="term" value="C:outer membrane-bounded periplasmic space"/>
    <property type="evidence" value="ECO:0007669"/>
    <property type="project" value="TreeGrafter"/>
</dbReference>
<evidence type="ECO:0000256" key="5">
    <source>
        <dbReference type="RuleBase" id="RU004404"/>
    </source>
</evidence>
<evidence type="ECO:0000313" key="9">
    <source>
        <dbReference type="Proteomes" id="UP000824072"/>
    </source>
</evidence>
<dbReference type="CDD" id="cd06782">
    <property type="entry name" value="cpPDZ_CPP-like"/>
    <property type="match status" value="1"/>
</dbReference>
<dbReference type="Pfam" id="PF03572">
    <property type="entry name" value="Peptidase_S41"/>
    <property type="match status" value="1"/>
</dbReference>
<evidence type="ECO:0000256" key="4">
    <source>
        <dbReference type="ARBA" id="ARBA00022825"/>
    </source>
</evidence>
<evidence type="ECO:0000256" key="6">
    <source>
        <dbReference type="SAM" id="SignalP"/>
    </source>
</evidence>
<evidence type="ECO:0000256" key="2">
    <source>
        <dbReference type="ARBA" id="ARBA00022670"/>
    </source>
</evidence>
<evidence type="ECO:0000256" key="1">
    <source>
        <dbReference type="ARBA" id="ARBA00009179"/>
    </source>
</evidence>
<dbReference type="InterPro" id="IPR036034">
    <property type="entry name" value="PDZ_sf"/>
</dbReference>
<protein>
    <submittedName>
        <fullName evidence="8">S41 family peptidase</fullName>
    </submittedName>
</protein>
<comment type="similarity">
    <text evidence="1 5">Belongs to the peptidase S41A family.</text>
</comment>
<dbReference type="InterPro" id="IPR005151">
    <property type="entry name" value="Tail-specific_protease"/>
</dbReference>
<dbReference type="SMART" id="SM00245">
    <property type="entry name" value="TSPc"/>
    <property type="match status" value="1"/>
</dbReference>
<dbReference type="InterPro" id="IPR055210">
    <property type="entry name" value="CtpA/B_N"/>
</dbReference>
<dbReference type="Pfam" id="PF13180">
    <property type="entry name" value="PDZ_2"/>
    <property type="match status" value="1"/>
</dbReference>
<sequence>MNKRGISAYAAICLILMTAIAASTVTLLLTNAHSSSVVSDENPYQRLAEIQNLVETEYYLETDSQSLTTGAIRGMLGSLNDPYTFYYTQEELQKTQEEDSGMYHGIGMLLTNTADGNICVLRVFRDSPAEQAGVQPGDRILAVDGTAVSATTSLGLSEVISQIRSGDGESVQLQLQRDSETLEVSIVFSDVTINYVEYQILDGDIGYLSLYQFVGNDVEGFSEALSAFREADVCGMIVDLRSNPGGYLDDVVEICDMLLPQGLIVYTEDRQMRRQEFYADEEYWDIPLAVLVNEHSASASEIFAAAIQEAQRGLIVGEKTYGKGVVQTLYTFPEGDGVQLTTSAYYTASGTSIHGTGVTPDIQAPTTDALVSFYAPDPKNDSQLATALDALRAQIAVSEPAA</sequence>
<dbReference type="Gene3D" id="3.30.750.44">
    <property type="match status" value="1"/>
</dbReference>
<dbReference type="SUPFAM" id="SSF50156">
    <property type="entry name" value="PDZ domain-like"/>
    <property type="match status" value="1"/>
</dbReference>
<keyword evidence="6" id="KW-0732">Signal</keyword>
<dbReference type="Gene3D" id="2.30.42.10">
    <property type="match status" value="1"/>
</dbReference>
<dbReference type="GO" id="GO:0007165">
    <property type="term" value="P:signal transduction"/>
    <property type="evidence" value="ECO:0007669"/>
    <property type="project" value="TreeGrafter"/>
</dbReference>
<dbReference type="SUPFAM" id="SSF52096">
    <property type="entry name" value="ClpP/crotonase"/>
    <property type="match status" value="1"/>
</dbReference>
<dbReference type="CDD" id="cd07560">
    <property type="entry name" value="Peptidase_S41_CPP"/>
    <property type="match status" value="1"/>
</dbReference>
<dbReference type="PANTHER" id="PTHR32060">
    <property type="entry name" value="TAIL-SPECIFIC PROTEASE"/>
    <property type="match status" value="1"/>
</dbReference>
<dbReference type="InterPro" id="IPR029045">
    <property type="entry name" value="ClpP/crotonase-like_dom_sf"/>
</dbReference>
<proteinExistence type="inferred from homology"/>
<dbReference type="GO" id="GO:0006508">
    <property type="term" value="P:proteolysis"/>
    <property type="evidence" value="ECO:0007669"/>
    <property type="project" value="UniProtKB-KW"/>
</dbReference>
<dbReference type="PANTHER" id="PTHR32060:SF30">
    <property type="entry name" value="CARBOXY-TERMINAL PROCESSING PROTEASE CTPA"/>
    <property type="match status" value="1"/>
</dbReference>
<reference evidence="8" key="1">
    <citation type="submission" date="2020-10" db="EMBL/GenBank/DDBJ databases">
        <authorList>
            <person name="Gilroy R."/>
        </authorList>
    </citation>
    <scope>NUCLEOTIDE SEQUENCE</scope>
    <source>
        <strain evidence="8">ChiHcec3-11533</strain>
    </source>
</reference>
<dbReference type="Proteomes" id="UP000824072">
    <property type="component" value="Unassembled WGS sequence"/>
</dbReference>
<dbReference type="NCBIfam" id="TIGR00225">
    <property type="entry name" value="prc"/>
    <property type="match status" value="1"/>
</dbReference>
<dbReference type="AlphaFoldDB" id="A0A9D1I9X1"/>
<dbReference type="PROSITE" id="PS50106">
    <property type="entry name" value="PDZ"/>
    <property type="match status" value="1"/>
</dbReference>